<feature type="region of interest" description="Disordered" evidence="1">
    <location>
        <begin position="1"/>
        <end position="25"/>
    </location>
</feature>
<comment type="caution">
    <text evidence="2">The sequence shown here is derived from an EMBL/GenBank/DDBJ whole genome shotgun (WGS) entry which is preliminary data.</text>
</comment>
<dbReference type="RefSeq" id="WP_275807983.1">
    <property type="nucleotide sequence ID" value="NZ_BAAANM010000008.1"/>
</dbReference>
<protein>
    <submittedName>
        <fullName evidence="2">Uncharacterized protein</fullName>
    </submittedName>
</protein>
<proteinExistence type="predicted"/>
<dbReference type="Proteomes" id="UP001220022">
    <property type="component" value="Unassembled WGS sequence"/>
</dbReference>
<gene>
    <name evidence="2" type="ORF">P2L57_03470</name>
</gene>
<evidence type="ECO:0000313" key="3">
    <source>
        <dbReference type="Proteomes" id="UP001220022"/>
    </source>
</evidence>
<sequence>MRRPLPSRTPTGRFPSRTTITRHTAPFRRQTLRRAARIAVVAYAET</sequence>
<dbReference type="EMBL" id="JARHTQ010000002">
    <property type="protein sequence ID" value="MDF2254824.1"/>
    <property type="molecule type" value="Genomic_DNA"/>
</dbReference>
<accession>A0ABT5YT99</accession>
<reference evidence="2 3" key="1">
    <citation type="submission" date="2023-03" db="EMBL/GenBank/DDBJ databases">
        <title>Draft genome sequence of type strain Streptomyces ferralitis JCM 14344.</title>
        <authorList>
            <person name="Klaysubun C."/>
            <person name="Duangmal K."/>
        </authorList>
    </citation>
    <scope>NUCLEOTIDE SEQUENCE [LARGE SCALE GENOMIC DNA]</scope>
    <source>
        <strain evidence="2 3">JCM 14344</strain>
    </source>
</reference>
<evidence type="ECO:0000313" key="2">
    <source>
        <dbReference type="EMBL" id="MDF2254824.1"/>
    </source>
</evidence>
<keyword evidence="3" id="KW-1185">Reference proteome</keyword>
<name>A0ABT5YT99_9ACTN</name>
<evidence type="ECO:0000256" key="1">
    <source>
        <dbReference type="SAM" id="MobiDB-lite"/>
    </source>
</evidence>
<organism evidence="2 3">
    <name type="scientific">Streptantibioticus ferralitis</name>
    <dbReference type="NCBI Taxonomy" id="236510"/>
    <lineage>
        <taxon>Bacteria</taxon>
        <taxon>Bacillati</taxon>
        <taxon>Actinomycetota</taxon>
        <taxon>Actinomycetes</taxon>
        <taxon>Kitasatosporales</taxon>
        <taxon>Streptomycetaceae</taxon>
        <taxon>Streptantibioticus</taxon>
    </lineage>
</organism>